<evidence type="ECO:0000256" key="2">
    <source>
        <dbReference type="SAM" id="Coils"/>
    </source>
</evidence>
<feature type="domain" description="Mug135-like C-terminal" evidence="3">
    <location>
        <begin position="99"/>
        <end position="177"/>
    </location>
</feature>
<dbReference type="HOGENOM" id="CLU_1495946_0_0_1"/>
<proteinExistence type="inferred from homology"/>
<dbReference type="STRING" id="930990.A0A067MK87"/>
<dbReference type="InterPro" id="IPR013902">
    <property type="entry name" value="Mug135-like_C"/>
</dbReference>
<gene>
    <name evidence="4" type="ORF">BOTBODRAFT_187536</name>
</gene>
<organism evidence="4 5">
    <name type="scientific">Botryobasidium botryosum (strain FD-172 SS1)</name>
    <dbReference type="NCBI Taxonomy" id="930990"/>
    <lineage>
        <taxon>Eukaryota</taxon>
        <taxon>Fungi</taxon>
        <taxon>Dikarya</taxon>
        <taxon>Basidiomycota</taxon>
        <taxon>Agaricomycotina</taxon>
        <taxon>Agaricomycetes</taxon>
        <taxon>Cantharellales</taxon>
        <taxon>Botryobasidiaceae</taxon>
        <taxon>Botryobasidium</taxon>
    </lineage>
</organism>
<dbReference type="Pfam" id="PF08593">
    <property type="entry name" value="Mug135_C"/>
    <property type="match status" value="1"/>
</dbReference>
<name>A0A067MK87_BOTB1</name>
<evidence type="ECO:0000256" key="1">
    <source>
        <dbReference type="ARBA" id="ARBA00005788"/>
    </source>
</evidence>
<evidence type="ECO:0000313" key="5">
    <source>
        <dbReference type="Proteomes" id="UP000027195"/>
    </source>
</evidence>
<reference evidence="5" key="1">
    <citation type="journal article" date="2014" name="Proc. Natl. Acad. Sci. U.S.A.">
        <title>Extensive sampling of basidiomycete genomes demonstrates inadequacy of the white-rot/brown-rot paradigm for wood decay fungi.</title>
        <authorList>
            <person name="Riley R."/>
            <person name="Salamov A.A."/>
            <person name="Brown D.W."/>
            <person name="Nagy L.G."/>
            <person name="Floudas D."/>
            <person name="Held B.W."/>
            <person name="Levasseur A."/>
            <person name="Lombard V."/>
            <person name="Morin E."/>
            <person name="Otillar R."/>
            <person name="Lindquist E.A."/>
            <person name="Sun H."/>
            <person name="LaButti K.M."/>
            <person name="Schmutz J."/>
            <person name="Jabbour D."/>
            <person name="Luo H."/>
            <person name="Baker S.E."/>
            <person name="Pisabarro A.G."/>
            <person name="Walton J.D."/>
            <person name="Blanchette R.A."/>
            <person name="Henrissat B."/>
            <person name="Martin F."/>
            <person name="Cullen D."/>
            <person name="Hibbett D.S."/>
            <person name="Grigoriev I.V."/>
        </authorList>
    </citation>
    <scope>NUCLEOTIDE SEQUENCE [LARGE SCALE GENOMIC DNA]</scope>
    <source>
        <strain evidence="5">FD-172 SS1</strain>
    </source>
</reference>
<keyword evidence="2" id="KW-0175">Coiled coil</keyword>
<evidence type="ECO:0000313" key="4">
    <source>
        <dbReference type="EMBL" id="KDQ15145.1"/>
    </source>
</evidence>
<comment type="similarity">
    <text evidence="1">Belongs to the UPF0612 family.</text>
</comment>
<protein>
    <recommendedName>
        <fullName evidence="3">Mug135-like C-terminal domain-containing protein</fullName>
    </recommendedName>
</protein>
<dbReference type="EMBL" id="KL198034">
    <property type="protein sequence ID" value="KDQ15145.1"/>
    <property type="molecule type" value="Genomic_DNA"/>
</dbReference>
<dbReference type="AlphaFoldDB" id="A0A067MK87"/>
<feature type="coiled-coil region" evidence="2">
    <location>
        <begin position="61"/>
        <end position="95"/>
    </location>
</feature>
<evidence type="ECO:0000259" key="3">
    <source>
        <dbReference type="Pfam" id="PF08593"/>
    </source>
</evidence>
<dbReference type="InParanoid" id="A0A067MK87"/>
<keyword evidence="5" id="KW-1185">Reference proteome</keyword>
<accession>A0A067MK87</accession>
<sequence length="180" mass="19220">MSGAAVYEHSIAQEMSGIHAVPPWFAPAINAALQVALPAALPAALEAALPAALEAALPAALQPTNQRLAAIEQRLADIEETLETIEEQLIEASRLSAVAYNLQASDGTQRPFKTVILPDGRDATLTPLNLPLLPNVAAVNALTNDECRTYVECYHPGQHVPHLVARRKKMVLHAIGYLGL</sequence>
<dbReference type="Proteomes" id="UP000027195">
    <property type="component" value="Unassembled WGS sequence"/>
</dbReference>